<feature type="compositionally biased region" description="Polar residues" evidence="2">
    <location>
        <begin position="333"/>
        <end position="361"/>
    </location>
</feature>
<name>A0A9P7M9M7_9HYPO</name>
<feature type="compositionally biased region" description="Pro residues" evidence="2">
    <location>
        <begin position="259"/>
        <end position="269"/>
    </location>
</feature>
<feature type="region of interest" description="Disordered" evidence="2">
    <location>
        <begin position="41"/>
        <end position="616"/>
    </location>
</feature>
<feature type="compositionally biased region" description="Pro residues" evidence="2">
    <location>
        <begin position="112"/>
        <end position="126"/>
    </location>
</feature>
<feature type="compositionally biased region" description="Basic and acidic residues" evidence="2">
    <location>
        <begin position="523"/>
        <end position="532"/>
    </location>
</feature>
<feature type="compositionally biased region" description="Basic and acidic residues" evidence="2">
    <location>
        <begin position="579"/>
        <end position="594"/>
    </location>
</feature>
<feature type="compositionally biased region" description="Polar residues" evidence="2">
    <location>
        <begin position="438"/>
        <end position="448"/>
    </location>
</feature>
<evidence type="ECO:0000313" key="4">
    <source>
        <dbReference type="EMBL" id="KAG5934500.1"/>
    </source>
</evidence>
<accession>A0A9P7M9M7</accession>
<dbReference type="InterPro" id="IPR036875">
    <property type="entry name" value="Znf_CCHC_sf"/>
</dbReference>
<dbReference type="InterPro" id="IPR001878">
    <property type="entry name" value="Znf_CCHC"/>
</dbReference>
<keyword evidence="1" id="KW-0479">Metal-binding</keyword>
<dbReference type="Pfam" id="PF00098">
    <property type="entry name" value="zf-CCHC"/>
    <property type="match status" value="1"/>
</dbReference>
<evidence type="ECO:0000313" key="5">
    <source>
        <dbReference type="Proteomes" id="UP000706124"/>
    </source>
</evidence>
<feature type="compositionally biased region" description="Basic and acidic residues" evidence="2">
    <location>
        <begin position="402"/>
        <end position="413"/>
    </location>
</feature>
<feature type="compositionally biased region" description="Low complexity" evidence="2">
    <location>
        <begin position="127"/>
        <end position="138"/>
    </location>
</feature>
<feature type="compositionally biased region" description="Basic and acidic residues" evidence="2">
    <location>
        <begin position="486"/>
        <end position="511"/>
    </location>
</feature>
<dbReference type="SUPFAM" id="SSF57756">
    <property type="entry name" value="Retrovirus zinc finger-like domains"/>
    <property type="match status" value="1"/>
</dbReference>
<dbReference type="Proteomes" id="UP000706124">
    <property type="component" value="Unassembled WGS sequence"/>
</dbReference>
<reference evidence="4 5" key="1">
    <citation type="journal article" date="2020" name="bioRxiv">
        <title>Whole genome comparisons of ergot fungi reveals the divergence and evolution of species within the genus Claviceps are the result of varying mechanisms driving genome evolution and host range expansion.</title>
        <authorList>
            <person name="Wyka S.A."/>
            <person name="Mondo S.J."/>
            <person name="Liu M."/>
            <person name="Dettman J."/>
            <person name="Nalam V."/>
            <person name="Broders K.D."/>
        </authorList>
    </citation>
    <scope>NUCLEOTIDE SEQUENCE [LARGE SCALE GENOMIC DNA]</scope>
    <source>
        <strain evidence="4 5">CCC 1485</strain>
    </source>
</reference>
<dbReference type="PROSITE" id="PS50158">
    <property type="entry name" value="ZF_CCHC"/>
    <property type="match status" value="1"/>
</dbReference>
<dbReference type="Gene3D" id="4.10.60.10">
    <property type="entry name" value="Zinc finger, CCHC-type"/>
    <property type="match status" value="1"/>
</dbReference>
<feature type="compositionally biased region" description="Polar residues" evidence="2">
    <location>
        <begin position="606"/>
        <end position="616"/>
    </location>
</feature>
<feature type="compositionally biased region" description="Low complexity" evidence="2">
    <location>
        <begin position="554"/>
        <end position="563"/>
    </location>
</feature>
<feature type="compositionally biased region" description="Basic residues" evidence="2">
    <location>
        <begin position="99"/>
        <end position="111"/>
    </location>
</feature>
<proteinExistence type="predicted"/>
<feature type="compositionally biased region" description="Pro residues" evidence="2">
    <location>
        <begin position="183"/>
        <end position="199"/>
    </location>
</feature>
<gene>
    <name evidence="4" type="ORF">E4U60_003824</name>
</gene>
<feature type="domain" description="CCHC-type" evidence="3">
    <location>
        <begin position="17"/>
        <end position="32"/>
    </location>
</feature>
<feature type="compositionally biased region" description="Pro residues" evidence="2">
    <location>
        <begin position="167"/>
        <end position="176"/>
    </location>
</feature>
<keyword evidence="1" id="KW-0863">Zinc-finger</keyword>
<keyword evidence="1" id="KW-0862">Zinc</keyword>
<organism evidence="4 5">
    <name type="scientific">Claviceps pazoutovae</name>
    <dbReference type="NCBI Taxonomy" id="1649127"/>
    <lineage>
        <taxon>Eukaryota</taxon>
        <taxon>Fungi</taxon>
        <taxon>Dikarya</taxon>
        <taxon>Ascomycota</taxon>
        <taxon>Pezizomycotina</taxon>
        <taxon>Sordariomycetes</taxon>
        <taxon>Hypocreomycetidae</taxon>
        <taxon>Hypocreales</taxon>
        <taxon>Clavicipitaceae</taxon>
        <taxon>Claviceps</taxon>
    </lineage>
</organism>
<dbReference type="GO" id="GO:0003676">
    <property type="term" value="F:nucleic acid binding"/>
    <property type="evidence" value="ECO:0007669"/>
    <property type="project" value="InterPro"/>
</dbReference>
<feature type="compositionally biased region" description="Basic residues" evidence="2">
    <location>
        <begin position="295"/>
        <end position="305"/>
    </location>
</feature>
<keyword evidence="5" id="KW-1185">Reference proteome</keyword>
<feature type="compositionally biased region" description="Basic and acidic residues" evidence="2">
    <location>
        <begin position="542"/>
        <end position="551"/>
    </location>
</feature>
<dbReference type="EMBL" id="SRPO01000304">
    <property type="protein sequence ID" value="KAG5934500.1"/>
    <property type="molecule type" value="Genomic_DNA"/>
</dbReference>
<dbReference type="OrthoDB" id="3550095at2759"/>
<dbReference type="AlphaFoldDB" id="A0A9P7M9M7"/>
<evidence type="ECO:0000259" key="3">
    <source>
        <dbReference type="PROSITE" id="PS50158"/>
    </source>
</evidence>
<dbReference type="SMART" id="SM00343">
    <property type="entry name" value="ZnF_C2HC"/>
    <property type="match status" value="1"/>
</dbReference>
<evidence type="ECO:0000256" key="2">
    <source>
        <dbReference type="SAM" id="MobiDB-lite"/>
    </source>
</evidence>
<sequence length="616" mass="67401">MPNSSPGQPGRPDEPQCYNCGLAGHWAVACPEPTRATPAGLAAWRNSSNLSPSNVKGQSASSSSSSSKRSKGPIITKYAPPVSQFPPALVHVPPPPPNHHPHSHLHSHPHPHPPPPQPPLPPPPSSYPGQAPPYHSYNTPPPPPPPAPPPPPPYTGGYPPSYGYPHPQYPTPPLPHPTAHYGPPGPGYRGPPPGPPPLPLNSHPGGQYPSNGVDGHEYRPHQLHNHGWTRSPPPPHSSPPTHSTPPQTRPRPRSDSGPLKPPTLPPKPPAGIGSHPLPPKPPKSHDQMNSYQDHRNKRKLDRHIKGREWRQSDDYPNQRRANYGSHHDYDGQFQRSPENSRSNGSWRGQRQSRGPSNTRRQSPVAAAAEQPMRESEGRGGGRHPSDEHAAPSASPAQNTASKSDENASAHERTSPSAEAQEICVSVSEGEVEVDGTQDGKSPETSRLNGSAGHLDDYDRPSSPSDHDRSSSKRSHSQQQESTLSERATKGRSLDQISKADENRSVKRRLDTEKDEECLWDTLDVPREADRRQQGRNGHAAARRRDSGDSRTSRHSSPSSHSSDLNSLEAELLGRPVKQKSPERSNKRRRVESADTRLQQPKRRRATNTNSAYSRRW</sequence>
<dbReference type="GO" id="GO:0008270">
    <property type="term" value="F:zinc ion binding"/>
    <property type="evidence" value="ECO:0007669"/>
    <property type="project" value="UniProtKB-KW"/>
</dbReference>
<feature type="compositionally biased region" description="Low complexity" evidence="2">
    <location>
        <begin position="155"/>
        <end position="166"/>
    </location>
</feature>
<comment type="caution">
    <text evidence="4">The sequence shown here is derived from an EMBL/GenBank/DDBJ whole genome shotgun (WGS) entry which is preliminary data.</text>
</comment>
<evidence type="ECO:0000256" key="1">
    <source>
        <dbReference type="PROSITE-ProRule" id="PRU00047"/>
    </source>
</evidence>
<feature type="compositionally biased region" description="Pro residues" evidence="2">
    <location>
        <begin position="139"/>
        <end position="154"/>
    </location>
</feature>
<protein>
    <recommendedName>
        <fullName evidence="3">CCHC-type domain-containing protein</fullName>
    </recommendedName>
</protein>
<feature type="compositionally biased region" description="Basic and acidic residues" evidence="2">
    <location>
        <begin position="371"/>
        <end position="389"/>
    </location>
</feature>
<feature type="compositionally biased region" description="Basic and acidic residues" evidence="2">
    <location>
        <begin position="306"/>
        <end position="317"/>
    </location>
</feature>
<feature type="compositionally biased region" description="Polar residues" evidence="2">
    <location>
        <begin position="45"/>
        <end position="58"/>
    </location>
</feature>
<feature type="compositionally biased region" description="Basic and acidic residues" evidence="2">
    <location>
        <begin position="453"/>
        <end position="470"/>
    </location>
</feature>